<dbReference type="Proteomes" id="UP000029738">
    <property type="component" value="Unassembled WGS sequence"/>
</dbReference>
<reference evidence="1" key="2">
    <citation type="submission" date="2019-11" db="EMBL/GenBank/DDBJ databases">
        <title>Improved Assembly of Tolypothrix boutellei genome.</title>
        <authorList>
            <person name="Sarangi A.N."/>
            <person name="Mukherjee M."/>
            <person name="Ghosh S."/>
            <person name="Singh D."/>
            <person name="Das A."/>
            <person name="Kant S."/>
            <person name="Prusty A."/>
            <person name="Tripathy S."/>
        </authorList>
    </citation>
    <scope>NUCLEOTIDE SEQUENCE</scope>
    <source>
        <strain evidence="1">VB521301</strain>
    </source>
</reference>
<evidence type="ECO:0000313" key="2">
    <source>
        <dbReference type="Proteomes" id="UP000029738"/>
    </source>
</evidence>
<keyword evidence="2" id="KW-1185">Reference proteome</keyword>
<name>A0A8S9T722_9CYAN</name>
<accession>A0A8S9T722</accession>
<organism evidence="1 2">
    <name type="scientific">Tolypothrix bouteillei VB521301</name>
    <dbReference type="NCBI Taxonomy" id="1479485"/>
    <lineage>
        <taxon>Bacteria</taxon>
        <taxon>Bacillati</taxon>
        <taxon>Cyanobacteriota</taxon>
        <taxon>Cyanophyceae</taxon>
        <taxon>Nostocales</taxon>
        <taxon>Tolypothrichaceae</taxon>
        <taxon>Tolypothrix</taxon>
    </lineage>
</organism>
<proteinExistence type="predicted"/>
<sequence>MMLSSKCKGFASQRMVLIVERLMTRFGCKLQIEVTITGEYTARQAYSF</sequence>
<reference evidence="1" key="1">
    <citation type="journal article" date="2015" name="Genome Announc.">
        <title>Draft Genome Sequence of Tolypothrix boutellei Strain VB521301.</title>
        <authorList>
            <person name="Chandrababunaidu M.M."/>
            <person name="Singh D."/>
            <person name="Sen D."/>
            <person name="Bhan S."/>
            <person name="Das S."/>
            <person name="Gupta A."/>
            <person name="Adhikary S.P."/>
            <person name="Tripathy S."/>
        </authorList>
    </citation>
    <scope>NUCLEOTIDE SEQUENCE</scope>
    <source>
        <strain evidence="1">VB521301</strain>
    </source>
</reference>
<dbReference type="EMBL" id="JHEG04000001">
    <property type="protein sequence ID" value="KAF3888270.1"/>
    <property type="molecule type" value="Genomic_DNA"/>
</dbReference>
<gene>
    <name evidence="1" type="ORF">DA73_0400024340</name>
</gene>
<comment type="caution">
    <text evidence="1">The sequence shown here is derived from an EMBL/GenBank/DDBJ whole genome shotgun (WGS) entry which is preliminary data.</text>
</comment>
<dbReference type="AlphaFoldDB" id="A0A8S9T722"/>
<evidence type="ECO:0000313" key="1">
    <source>
        <dbReference type="EMBL" id="KAF3888270.1"/>
    </source>
</evidence>
<protein>
    <submittedName>
        <fullName evidence="1">Uncharacterized protein</fullName>
    </submittedName>
</protein>
<dbReference type="RefSeq" id="WP_153021549.1">
    <property type="nucleotide sequence ID" value="NZ_JHEG04000001.1"/>
</dbReference>